<dbReference type="PANTHER" id="PTHR31736:SF19">
    <property type="entry name" value="PECTIN LYASE SUPERFAMILY PROTEIN-RELATED"/>
    <property type="match status" value="1"/>
</dbReference>
<dbReference type="InterPro" id="IPR011050">
    <property type="entry name" value="Pectin_lyase_fold/virulence"/>
</dbReference>
<sequence length="137" mass="14813">MLRNSSNVTVRGPGGIRAPGGTFWGVRNKRPEVRGYCLLKLDGCQDVRISGMRFMDSPMYQVVVARSSNVWLQGLQITLSSAVLGDSGAHNTDGVSIIASNEVYIRDSVIESGDDNVVIKEGSHHISAEGLVLRRGK</sequence>
<dbReference type="GO" id="GO:0046576">
    <property type="term" value="F:rhamnogalacturonan alpha-L-rhamnopyranosyl-(1-&gt;4)-alpha-D-galactopyranosyluronide lyase activity"/>
    <property type="evidence" value="ECO:0007669"/>
    <property type="project" value="UniProtKB-ARBA"/>
</dbReference>
<feature type="non-terminal residue" evidence="7">
    <location>
        <position position="137"/>
    </location>
</feature>
<keyword evidence="5 6" id="KW-0326">Glycosidase</keyword>
<comment type="similarity">
    <text evidence="1 6">Belongs to the glycosyl hydrolase 28 family.</text>
</comment>
<dbReference type="GO" id="GO:0004650">
    <property type="term" value="F:polygalacturonase activity"/>
    <property type="evidence" value="ECO:0007669"/>
    <property type="project" value="InterPro"/>
</dbReference>
<keyword evidence="3" id="KW-1015">Disulfide bond</keyword>
<reference evidence="7" key="1">
    <citation type="submission" date="2021-02" db="EMBL/GenBank/DDBJ databases">
        <authorList>
            <person name="Dougan E. K."/>
            <person name="Rhodes N."/>
            <person name="Thang M."/>
            <person name="Chan C."/>
        </authorList>
    </citation>
    <scope>NUCLEOTIDE SEQUENCE</scope>
</reference>
<dbReference type="PANTHER" id="PTHR31736">
    <property type="match status" value="1"/>
</dbReference>
<evidence type="ECO:0000313" key="7">
    <source>
        <dbReference type="EMBL" id="CAE8643919.1"/>
    </source>
</evidence>
<evidence type="ECO:0000256" key="2">
    <source>
        <dbReference type="ARBA" id="ARBA00022801"/>
    </source>
</evidence>
<protein>
    <submittedName>
        <fullName evidence="7">Uncharacterized protein</fullName>
    </submittedName>
</protein>
<keyword evidence="4" id="KW-0325">Glycoprotein</keyword>
<keyword evidence="2 6" id="KW-0378">Hydrolase</keyword>
<evidence type="ECO:0000313" key="8">
    <source>
        <dbReference type="Proteomes" id="UP000654075"/>
    </source>
</evidence>
<proteinExistence type="inferred from homology"/>
<dbReference type="EMBL" id="CAJNNV010033461">
    <property type="protein sequence ID" value="CAE8643919.1"/>
    <property type="molecule type" value="Genomic_DNA"/>
</dbReference>
<gene>
    <name evidence="7" type="ORF">PGLA1383_LOCUS58207</name>
</gene>
<dbReference type="Proteomes" id="UP000654075">
    <property type="component" value="Unassembled WGS sequence"/>
</dbReference>
<dbReference type="InterPro" id="IPR000743">
    <property type="entry name" value="Glyco_hydro_28"/>
</dbReference>
<dbReference type="Pfam" id="PF00295">
    <property type="entry name" value="Glyco_hydro_28"/>
    <property type="match status" value="1"/>
</dbReference>
<evidence type="ECO:0000256" key="6">
    <source>
        <dbReference type="RuleBase" id="RU361169"/>
    </source>
</evidence>
<dbReference type="OrthoDB" id="187139at2759"/>
<name>A0A813I269_POLGL</name>
<dbReference type="SUPFAM" id="SSF51126">
    <property type="entry name" value="Pectin lyase-like"/>
    <property type="match status" value="1"/>
</dbReference>
<organism evidence="7 8">
    <name type="scientific">Polarella glacialis</name>
    <name type="common">Dinoflagellate</name>
    <dbReference type="NCBI Taxonomy" id="89957"/>
    <lineage>
        <taxon>Eukaryota</taxon>
        <taxon>Sar</taxon>
        <taxon>Alveolata</taxon>
        <taxon>Dinophyceae</taxon>
        <taxon>Suessiales</taxon>
        <taxon>Suessiaceae</taxon>
        <taxon>Polarella</taxon>
    </lineage>
</organism>
<accession>A0A813I269</accession>
<evidence type="ECO:0000256" key="4">
    <source>
        <dbReference type="ARBA" id="ARBA00023180"/>
    </source>
</evidence>
<comment type="caution">
    <text evidence="7">The sequence shown here is derived from an EMBL/GenBank/DDBJ whole genome shotgun (WGS) entry which is preliminary data.</text>
</comment>
<dbReference type="Gene3D" id="2.160.20.10">
    <property type="entry name" value="Single-stranded right-handed beta-helix, Pectin lyase-like"/>
    <property type="match status" value="1"/>
</dbReference>
<dbReference type="GO" id="GO:0005975">
    <property type="term" value="P:carbohydrate metabolic process"/>
    <property type="evidence" value="ECO:0007669"/>
    <property type="project" value="InterPro"/>
</dbReference>
<keyword evidence="8" id="KW-1185">Reference proteome</keyword>
<evidence type="ECO:0000256" key="3">
    <source>
        <dbReference type="ARBA" id="ARBA00023157"/>
    </source>
</evidence>
<dbReference type="InterPro" id="IPR012334">
    <property type="entry name" value="Pectin_lyas_fold"/>
</dbReference>
<evidence type="ECO:0000256" key="5">
    <source>
        <dbReference type="ARBA" id="ARBA00023295"/>
    </source>
</evidence>
<dbReference type="AlphaFoldDB" id="A0A813I269"/>
<evidence type="ECO:0000256" key="1">
    <source>
        <dbReference type="ARBA" id="ARBA00008834"/>
    </source>
</evidence>